<evidence type="ECO:0000256" key="2">
    <source>
        <dbReference type="SAM" id="MobiDB-lite"/>
    </source>
</evidence>
<name>A0A5C1ALL0_9BACT</name>
<keyword evidence="1" id="KW-0175">Coiled coil</keyword>
<feature type="region of interest" description="Disordered" evidence="2">
    <location>
        <begin position="218"/>
        <end position="240"/>
    </location>
</feature>
<reference evidence="5" key="1">
    <citation type="submission" date="2019-08" db="EMBL/GenBank/DDBJ databases">
        <title>Limnoglobus roseus gen. nov., sp. nov., a novel freshwater planctomycete with a giant genome from the family Gemmataceae.</title>
        <authorList>
            <person name="Kulichevskaya I.S."/>
            <person name="Naumoff D.G."/>
            <person name="Miroshnikov K."/>
            <person name="Ivanova A."/>
            <person name="Philippov D.A."/>
            <person name="Hakobyan A."/>
            <person name="Rijpstra I.C."/>
            <person name="Sinninghe Damste J.S."/>
            <person name="Liesack W."/>
            <person name="Dedysh S.N."/>
        </authorList>
    </citation>
    <scope>NUCLEOTIDE SEQUENCE [LARGE SCALE GENOMIC DNA]</scope>
    <source>
        <strain evidence="5">PX52</strain>
    </source>
</reference>
<keyword evidence="5" id="KW-1185">Reference proteome</keyword>
<dbReference type="InterPro" id="IPR018306">
    <property type="entry name" value="Phage_T5_Orf172_DNA-bd"/>
</dbReference>
<dbReference type="SMART" id="SM00974">
    <property type="entry name" value="T5orf172"/>
    <property type="match status" value="1"/>
</dbReference>
<evidence type="ECO:0000313" key="5">
    <source>
        <dbReference type="Proteomes" id="UP000324974"/>
    </source>
</evidence>
<feature type="coiled-coil region" evidence="1">
    <location>
        <begin position="40"/>
        <end position="85"/>
    </location>
</feature>
<organism evidence="4 5">
    <name type="scientific">Limnoglobus roseus</name>
    <dbReference type="NCBI Taxonomy" id="2598579"/>
    <lineage>
        <taxon>Bacteria</taxon>
        <taxon>Pseudomonadati</taxon>
        <taxon>Planctomycetota</taxon>
        <taxon>Planctomycetia</taxon>
        <taxon>Gemmatales</taxon>
        <taxon>Gemmataceae</taxon>
        <taxon>Limnoglobus</taxon>
    </lineage>
</organism>
<gene>
    <name evidence="4" type="ORF">PX52LOC_05897</name>
</gene>
<dbReference type="RefSeq" id="WP_149113307.1">
    <property type="nucleotide sequence ID" value="NZ_CP042425.1"/>
</dbReference>
<dbReference type="Pfam" id="PF13455">
    <property type="entry name" value="MUG113"/>
    <property type="match status" value="1"/>
</dbReference>
<sequence>MSTILLVLFGFALGMAIIFFPMMDRQKRIDERERKADRRAEDLDADERQLDGEERRLREEREAFAEEVRRDRASLAEQARALQLAQADFQRRSVSYDEHVRENQILKADIRNTATSVARQKFEQQQLRDSQARVESLANQVAHRYLSETQTWVSRSLTETNYVTNKKRLQDAITRCRAMGVIVTTAQEAEYMARLQAEYEDAVRVAFEKEAQAQARQRFREDQQRVREQQQAEAEREKAEVEKRAVEARLAKAMEEALGKQSDVMKQQHADDIARIQKQLAEAQQKLDERTEKAISLAQLTKVGNVYVISNIGSFGEGVFKIGMTRRAEPMERVIELGDASVPFPFDVHMMIRTDNAPDLEHKLHQRFRRSQVNKVNPRKEFFRLSLDDVVKAVQELHGEVVYTVTPDATQYRESLSIRPEDQEVIERVHERERRRMPATAFEEE</sequence>
<protein>
    <recommendedName>
        <fullName evidence="3">Bacteriophage T5 Orf172 DNA-binding domain-containing protein</fullName>
    </recommendedName>
</protein>
<evidence type="ECO:0000313" key="4">
    <source>
        <dbReference type="EMBL" id="QEL18856.1"/>
    </source>
</evidence>
<dbReference type="EMBL" id="CP042425">
    <property type="protein sequence ID" value="QEL18856.1"/>
    <property type="molecule type" value="Genomic_DNA"/>
</dbReference>
<feature type="domain" description="Bacteriophage T5 Orf172 DNA-binding" evidence="3">
    <location>
        <begin position="314"/>
        <end position="397"/>
    </location>
</feature>
<dbReference type="Proteomes" id="UP000324974">
    <property type="component" value="Chromosome"/>
</dbReference>
<evidence type="ECO:0000256" key="1">
    <source>
        <dbReference type="SAM" id="Coils"/>
    </source>
</evidence>
<evidence type="ECO:0000259" key="3">
    <source>
        <dbReference type="SMART" id="SM00974"/>
    </source>
</evidence>
<dbReference type="KEGG" id="lrs:PX52LOC_05897"/>
<dbReference type="AlphaFoldDB" id="A0A5C1ALL0"/>
<accession>A0A5C1ALL0</accession>
<proteinExistence type="predicted"/>
<dbReference type="OrthoDB" id="9811665at2"/>